<protein>
    <submittedName>
        <fullName evidence="2">GreA/GreB family elongation factor</fullName>
    </submittedName>
</protein>
<dbReference type="InterPro" id="IPR036953">
    <property type="entry name" value="GreA/GreB_C_sf"/>
</dbReference>
<dbReference type="GO" id="GO:0003746">
    <property type="term" value="F:translation elongation factor activity"/>
    <property type="evidence" value="ECO:0007669"/>
    <property type="project" value="UniProtKB-KW"/>
</dbReference>
<evidence type="ECO:0000259" key="1">
    <source>
        <dbReference type="Pfam" id="PF01272"/>
    </source>
</evidence>
<gene>
    <name evidence="2" type="ORF">EJQ19_05710</name>
</gene>
<dbReference type="SUPFAM" id="SSF54534">
    <property type="entry name" value="FKBP-like"/>
    <property type="match status" value="1"/>
</dbReference>
<keyword evidence="3" id="KW-1185">Reference proteome</keyword>
<dbReference type="EMBL" id="RXHU01000015">
    <property type="protein sequence ID" value="RTE10766.1"/>
    <property type="molecule type" value="Genomic_DNA"/>
</dbReference>
<dbReference type="OrthoDB" id="2898253at2"/>
<sequence>MNRSHTSIHRSRLVEQLVYLDEQLPVLLESYASQQKIRMRTKVDDYVKSMVKLLELDDDHLATSLSEITMIGSSVRLRFVEDGTHEVFKVVYPKEIDPDHNKISFFSPIGSQLLLRSRGEVFNLQTPDAEYSVQIVENFN</sequence>
<comment type="caution">
    <text evidence="2">The sequence shown here is derived from an EMBL/GenBank/DDBJ whole genome shotgun (WGS) entry which is preliminary data.</text>
</comment>
<dbReference type="Pfam" id="PF01272">
    <property type="entry name" value="GreA_GreB"/>
    <property type="match status" value="1"/>
</dbReference>
<proteinExistence type="predicted"/>
<dbReference type="InterPro" id="IPR001437">
    <property type="entry name" value="Tscrpt_elong_fac_GreA/B_C"/>
</dbReference>
<organism evidence="2 3">
    <name type="scientific">Paenibacillus whitsoniae</name>
    <dbReference type="NCBI Taxonomy" id="2496558"/>
    <lineage>
        <taxon>Bacteria</taxon>
        <taxon>Bacillati</taxon>
        <taxon>Bacillota</taxon>
        <taxon>Bacilli</taxon>
        <taxon>Bacillales</taxon>
        <taxon>Paenibacillaceae</taxon>
        <taxon>Paenibacillus</taxon>
    </lineage>
</organism>
<dbReference type="AlphaFoldDB" id="A0A3S0BXZ1"/>
<keyword evidence="2" id="KW-0648">Protein biosynthesis</keyword>
<dbReference type="GO" id="GO:0003677">
    <property type="term" value="F:DNA binding"/>
    <property type="evidence" value="ECO:0007669"/>
    <property type="project" value="InterPro"/>
</dbReference>
<accession>A0A3S0BXZ1</accession>
<name>A0A3S0BXZ1_9BACL</name>
<dbReference type="Proteomes" id="UP000276128">
    <property type="component" value="Unassembled WGS sequence"/>
</dbReference>
<dbReference type="Gene3D" id="3.10.50.30">
    <property type="entry name" value="Transcription elongation factor, GreA/GreB, C-terminal domain"/>
    <property type="match status" value="1"/>
</dbReference>
<keyword evidence="2" id="KW-0251">Elongation factor</keyword>
<feature type="domain" description="Transcription elongation factor GreA/GreB C-terminal" evidence="1">
    <location>
        <begin position="71"/>
        <end position="137"/>
    </location>
</feature>
<dbReference type="GO" id="GO:0032784">
    <property type="term" value="P:regulation of DNA-templated transcription elongation"/>
    <property type="evidence" value="ECO:0007669"/>
    <property type="project" value="InterPro"/>
</dbReference>
<evidence type="ECO:0000313" key="3">
    <source>
        <dbReference type="Proteomes" id="UP000276128"/>
    </source>
</evidence>
<evidence type="ECO:0000313" key="2">
    <source>
        <dbReference type="EMBL" id="RTE10766.1"/>
    </source>
</evidence>
<reference evidence="2 3" key="1">
    <citation type="submission" date="2018-12" db="EMBL/GenBank/DDBJ databases">
        <title>Bacillus ochoae sp. nov., Paenibacillus whitsoniae sp. nov., Paenibacillus spiritus sp. nov. Isolated from the Mars Exploration Rover during spacecraft assembly.</title>
        <authorList>
            <person name="Seuylemezian A."/>
            <person name="Vaishampayan P."/>
        </authorList>
    </citation>
    <scope>NUCLEOTIDE SEQUENCE [LARGE SCALE GENOMIC DNA]</scope>
    <source>
        <strain evidence="2 3">MER 54</strain>
    </source>
</reference>
<dbReference type="RefSeq" id="WP_126140229.1">
    <property type="nucleotide sequence ID" value="NZ_RXHU01000015.1"/>
</dbReference>